<evidence type="ECO:0000259" key="3">
    <source>
        <dbReference type="SMART" id="SM00247"/>
    </source>
</evidence>
<dbReference type="KEGG" id="oni:Osc7112_1959"/>
<dbReference type="Gene3D" id="2.60.20.10">
    <property type="entry name" value="Crystallins"/>
    <property type="match status" value="1"/>
</dbReference>
<evidence type="ECO:0000256" key="2">
    <source>
        <dbReference type="ARBA" id="ARBA00022737"/>
    </source>
</evidence>
<accession>K9VG22</accession>
<gene>
    <name evidence="4" type="ORF">Osc7112_1959</name>
</gene>
<evidence type="ECO:0000313" key="5">
    <source>
        <dbReference type="Proteomes" id="UP000010478"/>
    </source>
</evidence>
<protein>
    <submittedName>
        <fullName evidence="4">Beta and gamma crystallin</fullName>
    </submittedName>
</protein>
<dbReference type="InterPro" id="IPR001064">
    <property type="entry name" value="Beta/gamma_crystallin"/>
</dbReference>
<proteinExistence type="inferred from homology"/>
<sequence length="96" mass="10571">MAKAKLYTDINYQGRTVDVTSDITDFTTIDFNDKLSSIIVESGTFTLYSDVFFQGRSVTICSKGGPSSDGKYPSDIFLGGLNDYFSSIRVNSDEPK</sequence>
<dbReference type="SMART" id="SM00247">
    <property type="entry name" value="XTALbg"/>
    <property type="match status" value="1"/>
</dbReference>
<name>K9VG22_9CYAN</name>
<dbReference type="OrthoDB" id="9150808at2"/>
<comment type="similarity">
    <text evidence="1">Belongs to the beta/gamma-crystallin family.</text>
</comment>
<keyword evidence="5" id="KW-1185">Reference proteome</keyword>
<evidence type="ECO:0000256" key="1">
    <source>
        <dbReference type="ARBA" id="ARBA00009646"/>
    </source>
</evidence>
<dbReference type="STRING" id="179408.Osc7112_1959"/>
<dbReference type="Pfam" id="PF00030">
    <property type="entry name" value="Crystall"/>
    <property type="match status" value="1"/>
</dbReference>
<dbReference type="EMBL" id="CP003614">
    <property type="protein sequence ID" value="AFZ06437.1"/>
    <property type="molecule type" value="Genomic_DNA"/>
</dbReference>
<organism evidence="4 5">
    <name type="scientific">Phormidium nigroviride PCC 7112</name>
    <dbReference type="NCBI Taxonomy" id="179408"/>
    <lineage>
        <taxon>Bacteria</taxon>
        <taxon>Bacillati</taxon>
        <taxon>Cyanobacteriota</taxon>
        <taxon>Cyanophyceae</taxon>
        <taxon>Oscillatoriophycideae</taxon>
        <taxon>Oscillatoriales</taxon>
        <taxon>Oscillatoriaceae</taxon>
        <taxon>Phormidium</taxon>
    </lineage>
</organism>
<dbReference type="AlphaFoldDB" id="K9VG22"/>
<dbReference type="Proteomes" id="UP000010478">
    <property type="component" value="Chromosome"/>
</dbReference>
<dbReference type="HOGENOM" id="CLU_2357028_0_0_3"/>
<keyword evidence="2" id="KW-0677">Repeat</keyword>
<feature type="domain" description="Beta/gamma crystallin 'Greek key'" evidence="3">
    <location>
        <begin position="3"/>
        <end position="91"/>
    </location>
</feature>
<dbReference type="InterPro" id="IPR011024">
    <property type="entry name" value="G_crystallin-like"/>
</dbReference>
<reference evidence="4 5" key="1">
    <citation type="submission" date="2012-05" db="EMBL/GenBank/DDBJ databases">
        <title>Finished chromosome of genome of Oscillatoria sp. PCC 7112.</title>
        <authorList>
            <consortium name="US DOE Joint Genome Institute"/>
            <person name="Gugger M."/>
            <person name="Coursin T."/>
            <person name="Rippka R."/>
            <person name="Tandeau De Marsac N."/>
            <person name="Huntemann M."/>
            <person name="Wei C.-L."/>
            <person name="Han J."/>
            <person name="Detter J.C."/>
            <person name="Han C."/>
            <person name="Tapia R."/>
            <person name="Davenport K."/>
            <person name="Daligault H."/>
            <person name="Erkkila T."/>
            <person name="Gu W."/>
            <person name="Munk A.C.C."/>
            <person name="Teshima H."/>
            <person name="Xu Y."/>
            <person name="Chain P."/>
            <person name="Chen A."/>
            <person name="Krypides N."/>
            <person name="Mavromatis K."/>
            <person name="Markowitz V."/>
            <person name="Szeto E."/>
            <person name="Ivanova N."/>
            <person name="Mikhailova N."/>
            <person name="Ovchinnikova G."/>
            <person name="Pagani I."/>
            <person name="Pati A."/>
            <person name="Goodwin L."/>
            <person name="Peters L."/>
            <person name="Pitluck S."/>
            <person name="Woyke T."/>
            <person name="Kerfeld C."/>
        </authorList>
    </citation>
    <scope>NUCLEOTIDE SEQUENCE [LARGE SCALE GENOMIC DNA]</scope>
    <source>
        <strain evidence="4 5">PCC 7112</strain>
    </source>
</reference>
<dbReference type="RefSeq" id="WP_015175748.1">
    <property type="nucleotide sequence ID" value="NC_019729.1"/>
</dbReference>
<evidence type="ECO:0000313" key="4">
    <source>
        <dbReference type="EMBL" id="AFZ06437.1"/>
    </source>
</evidence>
<dbReference type="SUPFAM" id="SSF49695">
    <property type="entry name" value="gamma-Crystallin-like"/>
    <property type="match status" value="1"/>
</dbReference>